<gene>
    <name evidence="1" type="ORF">RFULGI_LOCUS10832</name>
</gene>
<dbReference type="OrthoDB" id="2414946at2759"/>
<protein>
    <submittedName>
        <fullName evidence="1">9684_t:CDS:1</fullName>
    </submittedName>
</protein>
<evidence type="ECO:0000313" key="1">
    <source>
        <dbReference type="EMBL" id="CAG8710849.1"/>
    </source>
</evidence>
<organism evidence="1 2">
    <name type="scientific">Racocetra fulgida</name>
    <dbReference type="NCBI Taxonomy" id="60492"/>
    <lineage>
        <taxon>Eukaryota</taxon>
        <taxon>Fungi</taxon>
        <taxon>Fungi incertae sedis</taxon>
        <taxon>Mucoromycota</taxon>
        <taxon>Glomeromycotina</taxon>
        <taxon>Glomeromycetes</taxon>
        <taxon>Diversisporales</taxon>
        <taxon>Gigasporaceae</taxon>
        <taxon>Racocetra</taxon>
    </lineage>
</organism>
<keyword evidence="2" id="KW-1185">Reference proteome</keyword>
<name>A0A9N9N8K2_9GLOM</name>
<dbReference type="Gene3D" id="3.40.50.410">
    <property type="entry name" value="von Willebrand factor, type A domain"/>
    <property type="match status" value="1"/>
</dbReference>
<feature type="non-terminal residue" evidence="1">
    <location>
        <position position="1"/>
    </location>
</feature>
<feature type="non-terminal residue" evidence="1">
    <location>
        <position position="412"/>
    </location>
</feature>
<evidence type="ECO:0000313" key="2">
    <source>
        <dbReference type="Proteomes" id="UP000789396"/>
    </source>
</evidence>
<reference evidence="1" key="1">
    <citation type="submission" date="2021-06" db="EMBL/GenBank/DDBJ databases">
        <authorList>
            <person name="Kallberg Y."/>
            <person name="Tangrot J."/>
            <person name="Rosling A."/>
        </authorList>
    </citation>
    <scope>NUCLEOTIDE SEQUENCE</scope>
    <source>
        <strain evidence="1">IN212</strain>
    </source>
</reference>
<dbReference type="EMBL" id="CAJVPZ010022253">
    <property type="protein sequence ID" value="CAG8710849.1"/>
    <property type="molecule type" value="Genomic_DNA"/>
</dbReference>
<accession>A0A9N9N8K2</accession>
<sequence>DKRNCQTKCAKEIDHDDDEHICQSNRHNCGAPCSLQANTKKGFYKCPNKCIIPCEDEHERHCCENDSACPIQCPIPDCQRRCQKDCQELGICKVLTEPRKQEEVYQGLVQGTSITFTKYIQLSERIKCCKKIPPNAFHHDGKHTHDESGFHYCDAQYPYSVQEQEMFEKCDHECADEIHQPTKGSNIIPNRSFCELPLFHAPLKLSDAPPNGIGYISLGGHHFTCDNPAKKEGSFHIIFTIDRSGSMSSTDKKPLPDTPVYNLIKARHENRTGAVYSAVYSFMEARLAAQARSQLQSTNKDTVSLILFSHEVIVPFENHVLTDSKTMLNQMLPHGASANVIIFLSDGGCSTPKSQLEQICKYNSDKGPSLREMAEIAGRYNPANKIGNALRCHFTSAMNEINLINTFTGVAE</sequence>
<comment type="caution">
    <text evidence="1">The sequence shown here is derived from an EMBL/GenBank/DDBJ whole genome shotgun (WGS) entry which is preliminary data.</text>
</comment>
<dbReference type="Proteomes" id="UP000789396">
    <property type="component" value="Unassembled WGS sequence"/>
</dbReference>
<dbReference type="AlphaFoldDB" id="A0A9N9N8K2"/>
<dbReference type="InterPro" id="IPR036465">
    <property type="entry name" value="vWFA_dom_sf"/>
</dbReference>
<proteinExistence type="predicted"/>
<dbReference type="SUPFAM" id="SSF53300">
    <property type="entry name" value="vWA-like"/>
    <property type="match status" value="1"/>
</dbReference>